<evidence type="ECO:0000256" key="1">
    <source>
        <dbReference type="ARBA" id="ARBA00004173"/>
    </source>
</evidence>
<feature type="domain" description="TACO1/YebC-like second and third" evidence="3">
    <location>
        <begin position="116"/>
        <end position="271"/>
    </location>
</feature>
<dbReference type="EMBL" id="JH711574">
    <property type="protein sequence ID" value="EIW85257.1"/>
    <property type="molecule type" value="Genomic_DNA"/>
</dbReference>
<dbReference type="Gene3D" id="1.10.10.200">
    <property type="match status" value="1"/>
</dbReference>
<keyword evidence="6" id="KW-1185">Reference proteome</keyword>
<dbReference type="PANTHER" id="PTHR12532:SF0">
    <property type="entry name" value="TRANSLATIONAL ACTIVATOR OF CYTOCHROME C OXIDASE 1"/>
    <property type="match status" value="1"/>
</dbReference>
<dbReference type="AlphaFoldDB" id="A0A5M3N1V7"/>
<evidence type="ECO:0000256" key="2">
    <source>
        <dbReference type="ARBA" id="ARBA00008724"/>
    </source>
</evidence>
<comment type="caution">
    <text evidence="5">The sequence shown here is derived from an EMBL/GenBank/DDBJ whole genome shotgun (WGS) entry which is preliminary data.</text>
</comment>
<dbReference type="RefSeq" id="XP_007764047.1">
    <property type="nucleotide sequence ID" value="XM_007765857.1"/>
</dbReference>
<evidence type="ECO:0000313" key="5">
    <source>
        <dbReference type="EMBL" id="EIW85257.1"/>
    </source>
</evidence>
<sequence length="276" mass="30624">MLTLRLRTIPALARRCLYQTDKRFLSSTSVVFSGHNKWSKIKGKKGVEDAKKSALYGKAARDILTAARAGGSPNPETNTALANAIRKAKDNGVPRDNIETSLAKARRGKDAGHQFVQYELIYNGSVGIIVDCHTDNTNRTIGNLREIWNSHGARPGPVKFLFQHRGVVRIRLDKEHHEALLGEVLEAGVEDFSELVEDDLAINGLELICPPNQLADVTSAIQRIGQGEIIANEIEYAPIDEVETTPESRQELFEFVESLEEDADVVRVWTTVPRSE</sequence>
<dbReference type="InterPro" id="IPR029072">
    <property type="entry name" value="YebC-like"/>
</dbReference>
<dbReference type="Pfam" id="PF20772">
    <property type="entry name" value="TACO1_YebC_N"/>
    <property type="match status" value="1"/>
</dbReference>
<proteinExistence type="inferred from homology"/>
<dbReference type="OMA" id="NFDIPDE"/>
<dbReference type="Pfam" id="PF01709">
    <property type="entry name" value="Transcrip_reg"/>
    <property type="match status" value="1"/>
</dbReference>
<dbReference type="InterPro" id="IPR049083">
    <property type="entry name" value="TACO1_YebC_N"/>
</dbReference>
<dbReference type="InterPro" id="IPR017856">
    <property type="entry name" value="Integrase-like_N"/>
</dbReference>
<feature type="domain" description="TACO1/YebC-like N-terminal" evidence="4">
    <location>
        <begin position="36"/>
        <end position="106"/>
    </location>
</feature>
<dbReference type="OrthoDB" id="2017544at2759"/>
<evidence type="ECO:0000313" key="6">
    <source>
        <dbReference type="Proteomes" id="UP000053558"/>
    </source>
</evidence>
<accession>A0A5M3N1V7</accession>
<evidence type="ECO:0000259" key="4">
    <source>
        <dbReference type="Pfam" id="PF20772"/>
    </source>
</evidence>
<dbReference type="InterPro" id="IPR026564">
    <property type="entry name" value="Transcrip_reg_TACO1-like_dom3"/>
</dbReference>
<dbReference type="PANTHER" id="PTHR12532">
    <property type="entry name" value="TRANSLATIONAL ACTIVATOR OF CYTOCHROME C OXIDASE 1"/>
    <property type="match status" value="1"/>
</dbReference>
<comment type="subcellular location">
    <subcellularLocation>
        <location evidence="1">Mitochondrion</location>
    </subcellularLocation>
</comment>
<reference evidence="6" key="1">
    <citation type="journal article" date="2012" name="Science">
        <title>The Paleozoic origin of enzymatic lignin decomposition reconstructed from 31 fungal genomes.</title>
        <authorList>
            <person name="Floudas D."/>
            <person name="Binder M."/>
            <person name="Riley R."/>
            <person name="Barry K."/>
            <person name="Blanchette R.A."/>
            <person name="Henrissat B."/>
            <person name="Martinez A.T."/>
            <person name="Otillar R."/>
            <person name="Spatafora J.W."/>
            <person name="Yadav J.S."/>
            <person name="Aerts A."/>
            <person name="Benoit I."/>
            <person name="Boyd A."/>
            <person name="Carlson A."/>
            <person name="Copeland A."/>
            <person name="Coutinho P.M."/>
            <person name="de Vries R.P."/>
            <person name="Ferreira P."/>
            <person name="Findley K."/>
            <person name="Foster B."/>
            <person name="Gaskell J."/>
            <person name="Glotzer D."/>
            <person name="Gorecki P."/>
            <person name="Heitman J."/>
            <person name="Hesse C."/>
            <person name="Hori C."/>
            <person name="Igarashi K."/>
            <person name="Jurgens J.A."/>
            <person name="Kallen N."/>
            <person name="Kersten P."/>
            <person name="Kohler A."/>
            <person name="Kuees U."/>
            <person name="Kumar T.K.A."/>
            <person name="Kuo A."/>
            <person name="LaButti K."/>
            <person name="Larrondo L.F."/>
            <person name="Lindquist E."/>
            <person name="Ling A."/>
            <person name="Lombard V."/>
            <person name="Lucas S."/>
            <person name="Lundell T."/>
            <person name="Martin R."/>
            <person name="McLaughlin D.J."/>
            <person name="Morgenstern I."/>
            <person name="Morin E."/>
            <person name="Murat C."/>
            <person name="Nagy L.G."/>
            <person name="Nolan M."/>
            <person name="Ohm R.A."/>
            <person name="Patyshakuliyeva A."/>
            <person name="Rokas A."/>
            <person name="Ruiz-Duenas F.J."/>
            <person name="Sabat G."/>
            <person name="Salamov A."/>
            <person name="Samejima M."/>
            <person name="Schmutz J."/>
            <person name="Slot J.C."/>
            <person name="St John F."/>
            <person name="Stenlid J."/>
            <person name="Sun H."/>
            <person name="Sun S."/>
            <person name="Syed K."/>
            <person name="Tsang A."/>
            <person name="Wiebenga A."/>
            <person name="Young D."/>
            <person name="Pisabarro A."/>
            <person name="Eastwood D.C."/>
            <person name="Martin F."/>
            <person name="Cullen D."/>
            <person name="Grigoriev I.V."/>
            <person name="Hibbett D.S."/>
        </authorList>
    </citation>
    <scope>NUCLEOTIDE SEQUENCE [LARGE SCALE GENOMIC DNA]</scope>
    <source>
        <strain evidence="6">RWD-64-598 SS2</strain>
    </source>
</reference>
<comment type="similarity">
    <text evidence="2">Belongs to the TACO1 family.</text>
</comment>
<dbReference type="InterPro" id="IPR048300">
    <property type="entry name" value="TACO1_YebC-like_2nd/3rd_dom"/>
</dbReference>
<dbReference type="KEGG" id="cput:CONPUDRAFT_47954"/>
<protein>
    <submittedName>
        <fullName evidence="5">YebC-like protein</fullName>
    </submittedName>
</protein>
<dbReference type="GO" id="GO:0005739">
    <property type="term" value="C:mitochondrion"/>
    <property type="evidence" value="ECO:0007669"/>
    <property type="project" value="UniProtKB-SubCell"/>
</dbReference>
<dbReference type="FunFam" id="1.10.10.200:FF:000002">
    <property type="entry name" value="Probable transcriptional regulatory protein CLM62_37755"/>
    <property type="match status" value="1"/>
</dbReference>
<evidence type="ECO:0000259" key="3">
    <source>
        <dbReference type="Pfam" id="PF01709"/>
    </source>
</evidence>
<organism evidence="5 6">
    <name type="scientific">Coniophora puteana (strain RWD-64-598)</name>
    <name type="common">Brown rot fungus</name>
    <dbReference type="NCBI Taxonomy" id="741705"/>
    <lineage>
        <taxon>Eukaryota</taxon>
        <taxon>Fungi</taxon>
        <taxon>Dikarya</taxon>
        <taxon>Basidiomycota</taxon>
        <taxon>Agaricomycotina</taxon>
        <taxon>Agaricomycetes</taxon>
        <taxon>Agaricomycetidae</taxon>
        <taxon>Boletales</taxon>
        <taxon>Coniophorineae</taxon>
        <taxon>Coniophoraceae</taxon>
        <taxon>Coniophora</taxon>
    </lineage>
</organism>
<gene>
    <name evidence="5" type="ORF">CONPUDRAFT_47954</name>
</gene>
<dbReference type="Proteomes" id="UP000053558">
    <property type="component" value="Unassembled WGS sequence"/>
</dbReference>
<name>A0A5M3N1V7_CONPW</name>
<dbReference type="HAMAP" id="MF_00693">
    <property type="entry name" value="Transcrip_reg_TACO1"/>
    <property type="match status" value="1"/>
</dbReference>
<dbReference type="Gene3D" id="3.30.70.980">
    <property type="match status" value="2"/>
</dbReference>
<dbReference type="SUPFAM" id="SSF75625">
    <property type="entry name" value="YebC-like"/>
    <property type="match status" value="1"/>
</dbReference>
<dbReference type="InterPro" id="IPR002876">
    <property type="entry name" value="Transcrip_reg_TACO1-like"/>
</dbReference>
<dbReference type="GeneID" id="19207239"/>